<feature type="domain" description="UPAR/Ly6" evidence="9">
    <location>
        <begin position="138"/>
        <end position="232"/>
    </location>
</feature>
<dbReference type="GO" id="GO:0098552">
    <property type="term" value="C:side of membrane"/>
    <property type="evidence" value="ECO:0007669"/>
    <property type="project" value="UniProtKB-KW"/>
</dbReference>
<dbReference type="GeneID" id="117368900"/>
<keyword evidence="6" id="KW-0325">Glycoprotein</keyword>
<accession>A0A6P8SVU2</accession>
<evidence type="ECO:0000256" key="8">
    <source>
        <dbReference type="SAM" id="SignalP"/>
    </source>
</evidence>
<feature type="chain" id="PRO_5027770310" evidence="8">
    <location>
        <begin position="28"/>
        <end position="311"/>
    </location>
</feature>
<gene>
    <name evidence="11" type="primary">LYPD3</name>
</gene>
<dbReference type="PANTHER" id="PTHR10624:SF8">
    <property type="entry name" value="LY6_PLAUR DOMAIN-CONTAINING PROTEIN 3"/>
    <property type="match status" value="1"/>
</dbReference>
<dbReference type="RefSeq" id="XP_033818536.1">
    <property type="nucleotide sequence ID" value="XM_033962645.1"/>
</dbReference>
<organism evidence="10 11">
    <name type="scientific">Geotrypetes seraphini</name>
    <name type="common">Gaboon caecilian</name>
    <name type="synonym">Caecilia seraphini</name>
    <dbReference type="NCBI Taxonomy" id="260995"/>
    <lineage>
        <taxon>Eukaryota</taxon>
        <taxon>Metazoa</taxon>
        <taxon>Chordata</taxon>
        <taxon>Craniata</taxon>
        <taxon>Vertebrata</taxon>
        <taxon>Euteleostomi</taxon>
        <taxon>Amphibia</taxon>
        <taxon>Gymnophiona</taxon>
        <taxon>Geotrypetes</taxon>
    </lineage>
</organism>
<keyword evidence="7" id="KW-0449">Lipoprotein</keyword>
<sequence>MEGGLWPRGKALGILLVCALTSQGVQPESQNALECYSCVDRGDYGCSMEKAMKMKCQEQENICMEVVLTVQTSHDMYTVAMKACGAGELGKMNQTLPFHGMNFFIQIQKCNTSLCNAEIDLETHQLLPPDNSSSNASRQCYSCIGKMPGQCLPSNAPVLDCQHNEKHCFDGNATITIYTTTLNLPIKSCSTSPVCAKLSKTWEDATFTMLGGCCSENKCNQNLFKRIQYGDPPLLILMPHNPLSTPSYLDNTTGFNTTRGMTFNTSSVYVSKSFTVKSTSESSSQATTSTSDTSRFVSCIWMTILLAALTL</sequence>
<dbReference type="GO" id="GO:0005886">
    <property type="term" value="C:plasma membrane"/>
    <property type="evidence" value="ECO:0007669"/>
    <property type="project" value="UniProtKB-SubCell"/>
</dbReference>
<keyword evidence="3" id="KW-0336">GPI-anchor</keyword>
<keyword evidence="4 8" id="KW-0732">Signal</keyword>
<feature type="signal peptide" evidence="8">
    <location>
        <begin position="1"/>
        <end position="27"/>
    </location>
</feature>
<evidence type="ECO:0000256" key="6">
    <source>
        <dbReference type="ARBA" id="ARBA00023180"/>
    </source>
</evidence>
<dbReference type="OrthoDB" id="9834667at2759"/>
<evidence type="ECO:0000256" key="5">
    <source>
        <dbReference type="ARBA" id="ARBA00023136"/>
    </source>
</evidence>
<dbReference type="KEGG" id="gsh:117368900"/>
<dbReference type="Pfam" id="PF00021">
    <property type="entry name" value="UPAR_LY6"/>
    <property type="match status" value="2"/>
</dbReference>
<dbReference type="CDD" id="cd23562">
    <property type="entry name" value="TFP_LU_ECD_LYPD3_rpt1"/>
    <property type="match status" value="1"/>
</dbReference>
<dbReference type="FunCoup" id="A0A6P8SVU2">
    <property type="interactions" value="141"/>
</dbReference>
<reference evidence="11" key="1">
    <citation type="submission" date="2025-08" db="UniProtKB">
        <authorList>
            <consortium name="RefSeq"/>
        </authorList>
    </citation>
    <scope>IDENTIFICATION</scope>
</reference>
<dbReference type="CTD" id="27076"/>
<dbReference type="AlphaFoldDB" id="A0A6P8SVU2"/>
<dbReference type="InterPro" id="IPR018363">
    <property type="entry name" value="CD59_antigen_CS"/>
</dbReference>
<comment type="subcellular location">
    <subcellularLocation>
        <location evidence="1">Cell membrane</location>
        <topology evidence="1">Lipid-anchor</topology>
        <topology evidence="1">GPI-anchor</topology>
    </subcellularLocation>
</comment>
<evidence type="ECO:0000256" key="7">
    <source>
        <dbReference type="ARBA" id="ARBA00023288"/>
    </source>
</evidence>
<dbReference type="SUPFAM" id="SSF57302">
    <property type="entry name" value="Snake toxin-like"/>
    <property type="match status" value="2"/>
</dbReference>
<keyword evidence="10" id="KW-1185">Reference proteome</keyword>
<dbReference type="InterPro" id="IPR016054">
    <property type="entry name" value="LY6_UPA_recep-like"/>
</dbReference>
<dbReference type="Gene3D" id="2.10.60.10">
    <property type="entry name" value="CD59"/>
    <property type="match status" value="2"/>
</dbReference>
<keyword evidence="2" id="KW-1003">Cell membrane</keyword>
<name>A0A6P8SVU2_GEOSA</name>
<evidence type="ECO:0000256" key="1">
    <source>
        <dbReference type="ARBA" id="ARBA00004609"/>
    </source>
</evidence>
<dbReference type="PROSITE" id="PS00983">
    <property type="entry name" value="LY6_UPAR"/>
    <property type="match status" value="1"/>
</dbReference>
<dbReference type="InterPro" id="IPR045860">
    <property type="entry name" value="Snake_toxin-like_sf"/>
</dbReference>
<keyword evidence="5" id="KW-0472">Membrane</keyword>
<protein>
    <submittedName>
        <fullName evidence="11">Ly6/PLAUR domain-containing protein 3</fullName>
    </submittedName>
</protein>
<feature type="domain" description="UPAR/Ly6" evidence="9">
    <location>
        <begin position="33"/>
        <end position="128"/>
    </location>
</feature>
<evidence type="ECO:0000313" key="10">
    <source>
        <dbReference type="Proteomes" id="UP000515159"/>
    </source>
</evidence>
<dbReference type="InParanoid" id="A0A6P8SVU2"/>
<dbReference type="SMART" id="SM00134">
    <property type="entry name" value="LU"/>
    <property type="match status" value="2"/>
</dbReference>
<dbReference type="Proteomes" id="UP000515159">
    <property type="component" value="Chromosome 11"/>
</dbReference>
<evidence type="ECO:0000256" key="3">
    <source>
        <dbReference type="ARBA" id="ARBA00022622"/>
    </source>
</evidence>
<evidence type="ECO:0000313" key="11">
    <source>
        <dbReference type="RefSeq" id="XP_033818536.1"/>
    </source>
</evidence>
<evidence type="ECO:0000259" key="9">
    <source>
        <dbReference type="SMART" id="SM00134"/>
    </source>
</evidence>
<evidence type="ECO:0000256" key="2">
    <source>
        <dbReference type="ARBA" id="ARBA00022475"/>
    </source>
</evidence>
<proteinExistence type="predicted"/>
<evidence type="ECO:0000256" key="4">
    <source>
        <dbReference type="ARBA" id="ARBA00022729"/>
    </source>
</evidence>
<dbReference type="PANTHER" id="PTHR10624">
    <property type="entry name" value="UROKINASE PLASMINOGEN ACTIVATOR SURFACE RECEPTOR-RELATED"/>
    <property type="match status" value="1"/>
</dbReference>